<dbReference type="Pfam" id="PF08291">
    <property type="entry name" value="Peptidase_M15_3"/>
    <property type="match status" value="1"/>
</dbReference>
<sequence>MYMELIQEALVAAGYDPGPIDGIDGPLTRAAIAAFQADRGLEVDGMVGPLTHAALFRGDGPAQEVTDAAGEQLTAHFKRDEFACCCEGRYCTGFPAEMNGELLARLEAVRVALGAAVIVTSGVRCPIRNREVGGIANSRHLVGYAVDCYAPDFSVFELAAAAENQGLGVIIYEDEGFCHLEI</sequence>
<dbReference type="InterPro" id="IPR036365">
    <property type="entry name" value="PGBD-like_sf"/>
</dbReference>
<organism evidence="3 4">
    <name type="scientific">Acetobacterium fimetarium</name>
    <dbReference type="NCBI Taxonomy" id="52691"/>
    <lineage>
        <taxon>Bacteria</taxon>
        <taxon>Bacillati</taxon>
        <taxon>Bacillota</taxon>
        <taxon>Clostridia</taxon>
        <taxon>Eubacteriales</taxon>
        <taxon>Eubacteriaceae</taxon>
        <taxon>Acetobacterium</taxon>
    </lineage>
</organism>
<comment type="caution">
    <text evidence="3">The sequence shown here is derived from an EMBL/GenBank/DDBJ whole genome shotgun (WGS) entry which is preliminary data.</text>
</comment>
<feature type="domain" description="Peptidase M15A C-terminal" evidence="2">
    <location>
        <begin position="75"/>
        <end position="180"/>
    </location>
</feature>
<evidence type="ECO:0008006" key="5">
    <source>
        <dbReference type="Google" id="ProtNLM"/>
    </source>
</evidence>
<dbReference type="Proteomes" id="UP000603234">
    <property type="component" value="Unassembled WGS sequence"/>
</dbReference>
<dbReference type="SUPFAM" id="SSF47090">
    <property type="entry name" value="PGBD-like"/>
    <property type="match status" value="1"/>
</dbReference>
<name>A0ABR6WXQ8_9FIRM</name>
<dbReference type="InterPro" id="IPR002477">
    <property type="entry name" value="Peptidoglycan-bd-like"/>
</dbReference>
<evidence type="ECO:0000259" key="2">
    <source>
        <dbReference type="Pfam" id="PF08291"/>
    </source>
</evidence>
<evidence type="ECO:0000313" key="4">
    <source>
        <dbReference type="Proteomes" id="UP000603234"/>
    </source>
</evidence>
<dbReference type="Pfam" id="PF01471">
    <property type="entry name" value="PG_binding_1"/>
    <property type="match status" value="1"/>
</dbReference>
<reference evidence="3 4" key="1">
    <citation type="journal article" date="2020" name="mSystems">
        <title>Defining Genomic and Predicted Metabolic Features of the Acetobacterium Genus.</title>
        <authorList>
            <person name="Ross D.E."/>
            <person name="Marshall C.W."/>
            <person name="Gulliver D."/>
            <person name="May H.D."/>
            <person name="Norman R.S."/>
        </authorList>
    </citation>
    <scope>NUCLEOTIDE SEQUENCE [LARGE SCALE GENOMIC DNA]</scope>
    <source>
        <strain evidence="3 4">DSM 8238</strain>
    </source>
</reference>
<dbReference type="Gene3D" id="3.30.1380.10">
    <property type="match status" value="1"/>
</dbReference>
<protein>
    <recommendedName>
        <fullName evidence="5">Zinc D-Ala-D-Ala carboxypeptidase</fullName>
    </recommendedName>
</protein>
<dbReference type="InterPro" id="IPR036366">
    <property type="entry name" value="PGBDSf"/>
</dbReference>
<accession>A0ABR6WXQ8</accession>
<proteinExistence type="predicted"/>
<keyword evidence="4" id="KW-1185">Reference proteome</keyword>
<dbReference type="SUPFAM" id="SSF55166">
    <property type="entry name" value="Hedgehog/DD-peptidase"/>
    <property type="match status" value="1"/>
</dbReference>
<dbReference type="InterPro" id="IPR013230">
    <property type="entry name" value="Peptidase_M15A_C"/>
</dbReference>
<dbReference type="RefSeq" id="WP_186842923.1">
    <property type="nucleotide sequence ID" value="NZ_WJBC01000018.1"/>
</dbReference>
<dbReference type="Gene3D" id="1.10.101.10">
    <property type="entry name" value="PGBD-like superfamily/PGBD"/>
    <property type="match status" value="1"/>
</dbReference>
<dbReference type="EMBL" id="WJBC01000018">
    <property type="protein sequence ID" value="MBC3805036.1"/>
    <property type="molecule type" value="Genomic_DNA"/>
</dbReference>
<feature type="domain" description="Peptidoglycan binding-like" evidence="1">
    <location>
        <begin position="4"/>
        <end position="55"/>
    </location>
</feature>
<evidence type="ECO:0000313" key="3">
    <source>
        <dbReference type="EMBL" id="MBC3805036.1"/>
    </source>
</evidence>
<gene>
    <name evidence="3" type="ORF">GH808_11395</name>
</gene>
<evidence type="ECO:0000259" key="1">
    <source>
        <dbReference type="Pfam" id="PF01471"/>
    </source>
</evidence>
<dbReference type="InterPro" id="IPR009045">
    <property type="entry name" value="Zn_M74/Hedgehog-like"/>
</dbReference>